<keyword evidence="2" id="KW-1185">Reference proteome</keyword>
<name>A0ABX8SGG4_9ACTN</name>
<evidence type="ECO:0008006" key="3">
    <source>
        <dbReference type="Google" id="ProtNLM"/>
    </source>
</evidence>
<proteinExistence type="predicted"/>
<evidence type="ECO:0000313" key="2">
    <source>
        <dbReference type="Proteomes" id="UP000824504"/>
    </source>
</evidence>
<gene>
    <name evidence="1" type="ORF">KDB89_11960</name>
</gene>
<reference evidence="1 2" key="1">
    <citation type="submission" date="2021-07" db="EMBL/GenBank/DDBJ databases">
        <title>complete genome sequencing of Tessaracoccus sp.J1M15.</title>
        <authorList>
            <person name="Bae J.-W."/>
            <person name="Kim D.-y."/>
        </authorList>
    </citation>
    <scope>NUCLEOTIDE SEQUENCE [LARGE SCALE GENOMIC DNA]</scope>
    <source>
        <strain evidence="1 2">J1M15</strain>
    </source>
</reference>
<dbReference type="RefSeq" id="WP_219081330.1">
    <property type="nucleotide sequence ID" value="NZ_CP079216.1"/>
</dbReference>
<evidence type="ECO:0000313" key="1">
    <source>
        <dbReference type="EMBL" id="QXT62451.1"/>
    </source>
</evidence>
<accession>A0ABX8SGG4</accession>
<dbReference type="EMBL" id="CP079216">
    <property type="protein sequence ID" value="QXT62451.1"/>
    <property type="molecule type" value="Genomic_DNA"/>
</dbReference>
<sequence>MLVVGACAGVLAVTLAACVLIGWFAVARKAQQTAELAALAGVSAAVRGGDSCLAAAATAGRNAATMTGCDVRGTAPWVVVEVEVSARLVGTIPGAPERVARRATAGTLG</sequence>
<protein>
    <recommendedName>
        <fullName evidence="3">Secretion/DNA translocation related TadE-like protein</fullName>
    </recommendedName>
</protein>
<organism evidence="1 2">
    <name type="scientific">Tessaracoccus palaemonis</name>
    <dbReference type="NCBI Taxonomy" id="2829499"/>
    <lineage>
        <taxon>Bacteria</taxon>
        <taxon>Bacillati</taxon>
        <taxon>Actinomycetota</taxon>
        <taxon>Actinomycetes</taxon>
        <taxon>Propionibacteriales</taxon>
        <taxon>Propionibacteriaceae</taxon>
        <taxon>Tessaracoccus</taxon>
    </lineage>
</organism>
<dbReference type="Proteomes" id="UP000824504">
    <property type="component" value="Chromosome"/>
</dbReference>